<gene>
    <name evidence="1" type="ORF">SAMN02799615_02107</name>
</gene>
<dbReference type="RefSeq" id="WP_143096501.1">
    <property type="nucleotide sequence ID" value="NZ_FONH01000005.1"/>
</dbReference>
<accession>A0A1I2EWG5</accession>
<name>A0A1I2EWG5_9GAMM</name>
<protein>
    <submittedName>
        <fullName evidence="1">Uncharacterized protein</fullName>
    </submittedName>
</protein>
<dbReference type="STRING" id="500610.SAMN02799615_02107"/>
<sequence length="198" mass="22142">MKWLVAIAVACGLGLGGLWLARSRPHAAAPVVAASTPKAPRAAASVDTAAIRDYRERERFGQDVEDFFVRAPRLDPATRQRQADALREELRRREADRSISAGESMNLQIALVRATVDDPQAQASALAALAEHFRTDAEQANQAWQQHLATDPQFQRYKQDERRIVETVMAMPVIPGGVSRDAYLREQLQHAREMAYRQ</sequence>
<evidence type="ECO:0000313" key="1">
    <source>
        <dbReference type="EMBL" id="SFE96560.1"/>
    </source>
</evidence>
<proteinExistence type="predicted"/>
<evidence type="ECO:0000313" key="2">
    <source>
        <dbReference type="Proteomes" id="UP000199477"/>
    </source>
</evidence>
<dbReference type="Proteomes" id="UP000199477">
    <property type="component" value="Unassembled WGS sequence"/>
</dbReference>
<dbReference type="EMBL" id="FONH01000005">
    <property type="protein sequence ID" value="SFE96560.1"/>
    <property type="molecule type" value="Genomic_DNA"/>
</dbReference>
<reference evidence="2" key="1">
    <citation type="submission" date="2016-10" db="EMBL/GenBank/DDBJ databases">
        <authorList>
            <person name="Varghese N."/>
            <person name="Submissions S."/>
        </authorList>
    </citation>
    <scope>NUCLEOTIDE SEQUENCE [LARGE SCALE GENOMIC DNA]</scope>
    <source>
        <strain evidence="2">UNC178MFTsu3.1</strain>
    </source>
</reference>
<dbReference type="AlphaFoldDB" id="A0A1I2EWG5"/>
<keyword evidence="2" id="KW-1185">Reference proteome</keyword>
<organism evidence="1 2">
    <name type="scientific">Dyella marensis</name>
    <dbReference type="NCBI Taxonomy" id="500610"/>
    <lineage>
        <taxon>Bacteria</taxon>
        <taxon>Pseudomonadati</taxon>
        <taxon>Pseudomonadota</taxon>
        <taxon>Gammaproteobacteria</taxon>
        <taxon>Lysobacterales</taxon>
        <taxon>Rhodanobacteraceae</taxon>
        <taxon>Dyella</taxon>
    </lineage>
</organism>